<feature type="region of interest" description="Disordered" evidence="1">
    <location>
        <begin position="1"/>
        <end position="117"/>
    </location>
</feature>
<feature type="compositionally biased region" description="Polar residues" evidence="1">
    <location>
        <begin position="85"/>
        <end position="97"/>
    </location>
</feature>
<feature type="compositionally biased region" description="Gly residues" evidence="1">
    <location>
        <begin position="11"/>
        <end position="20"/>
    </location>
</feature>
<dbReference type="Proteomes" id="UP001480595">
    <property type="component" value="Unassembled WGS sequence"/>
</dbReference>
<comment type="caution">
    <text evidence="2">The sequence shown here is derived from an EMBL/GenBank/DDBJ whole genome shotgun (WGS) entry which is preliminary data.</text>
</comment>
<dbReference type="EMBL" id="JAQQWL010000002">
    <property type="protein sequence ID" value="KAK8087377.1"/>
    <property type="molecule type" value="Genomic_DNA"/>
</dbReference>
<accession>A0ABR1WWA6</accession>
<evidence type="ECO:0000256" key="1">
    <source>
        <dbReference type="SAM" id="MobiDB-lite"/>
    </source>
</evidence>
<proteinExistence type="predicted"/>
<dbReference type="GeneID" id="92086823"/>
<protein>
    <submittedName>
        <fullName evidence="2">Uncharacterized protein</fullName>
    </submittedName>
</protein>
<evidence type="ECO:0000313" key="2">
    <source>
        <dbReference type="EMBL" id="KAK8087377.1"/>
    </source>
</evidence>
<reference evidence="2 3" key="1">
    <citation type="submission" date="2023-01" db="EMBL/GenBank/DDBJ databases">
        <title>Analysis of 21 Apiospora genomes using comparative genomics revels a genus with tremendous synthesis potential of carbohydrate active enzymes and secondary metabolites.</title>
        <authorList>
            <person name="Sorensen T."/>
        </authorList>
    </citation>
    <scope>NUCLEOTIDE SEQUENCE [LARGE SCALE GENOMIC DNA]</scope>
    <source>
        <strain evidence="2 3">CBS 135458</strain>
    </source>
</reference>
<keyword evidence="3" id="KW-1185">Reference proteome</keyword>
<sequence>MSTGGPPAGVHTGGNKGDGGLMNKLKGAIKPSSSTAKSDGADLPGAPGGAAHEDDDRGGSGILNALKPGTDNAEGNPTLDAAREATQSLKGDMSNSMPAGASAFKSGLPGGPGTQGA</sequence>
<gene>
    <name evidence="2" type="ORF">PG994_002351</name>
</gene>
<evidence type="ECO:0000313" key="3">
    <source>
        <dbReference type="Proteomes" id="UP001480595"/>
    </source>
</evidence>
<feature type="compositionally biased region" description="Gly residues" evidence="1">
    <location>
        <begin position="108"/>
        <end position="117"/>
    </location>
</feature>
<dbReference type="RefSeq" id="XP_066721901.1">
    <property type="nucleotide sequence ID" value="XM_066853760.1"/>
</dbReference>
<name>A0ABR1WWA6_9PEZI</name>
<organism evidence="2 3">
    <name type="scientific">Apiospora phragmitis</name>
    <dbReference type="NCBI Taxonomy" id="2905665"/>
    <lineage>
        <taxon>Eukaryota</taxon>
        <taxon>Fungi</taxon>
        <taxon>Dikarya</taxon>
        <taxon>Ascomycota</taxon>
        <taxon>Pezizomycotina</taxon>
        <taxon>Sordariomycetes</taxon>
        <taxon>Xylariomycetidae</taxon>
        <taxon>Amphisphaeriales</taxon>
        <taxon>Apiosporaceae</taxon>
        <taxon>Apiospora</taxon>
    </lineage>
</organism>